<evidence type="ECO:0000259" key="3">
    <source>
        <dbReference type="Pfam" id="PF01757"/>
    </source>
</evidence>
<evidence type="ECO:0000313" key="4">
    <source>
        <dbReference type="EMBL" id="QES48565.1"/>
    </source>
</evidence>
<dbReference type="Pfam" id="PF01757">
    <property type="entry name" value="Acyl_transf_3"/>
    <property type="match status" value="1"/>
</dbReference>
<keyword evidence="4" id="KW-0012">Acyltransferase</keyword>
<feature type="transmembrane region" description="Helical" evidence="2">
    <location>
        <begin position="103"/>
        <end position="125"/>
    </location>
</feature>
<feature type="transmembrane region" description="Helical" evidence="2">
    <location>
        <begin position="252"/>
        <end position="269"/>
    </location>
</feature>
<keyword evidence="2" id="KW-0472">Membrane</keyword>
<dbReference type="OrthoDB" id="5242306at2"/>
<keyword evidence="2" id="KW-1133">Transmembrane helix</keyword>
<dbReference type="GO" id="GO:0016747">
    <property type="term" value="F:acyltransferase activity, transferring groups other than amino-acyl groups"/>
    <property type="evidence" value="ECO:0007669"/>
    <property type="project" value="InterPro"/>
</dbReference>
<feature type="transmembrane region" description="Helical" evidence="2">
    <location>
        <begin position="181"/>
        <end position="200"/>
    </location>
</feature>
<reference evidence="4 5" key="1">
    <citation type="submission" date="2018-05" db="EMBL/GenBank/DDBJ databases">
        <title>Streptomyces venezuelae.</title>
        <authorList>
            <person name="Kim W."/>
            <person name="Lee N."/>
            <person name="Cho B.-K."/>
        </authorList>
    </citation>
    <scope>NUCLEOTIDE SEQUENCE [LARGE SCALE GENOMIC DNA]</scope>
    <source>
        <strain evidence="4 5">ATCC 21782</strain>
    </source>
</reference>
<protein>
    <submittedName>
        <fullName evidence="4">Acyltransferase</fullName>
    </submittedName>
</protein>
<dbReference type="InterPro" id="IPR002656">
    <property type="entry name" value="Acyl_transf_3_dom"/>
</dbReference>
<evidence type="ECO:0000313" key="5">
    <source>
        <dbReference type="Proteomes" id="UP000325211"/>
    </source>
</evidence>
<evidence type="ECO:0000256" key="2">
    <source>
        <dbReference type="SAM" id="Phobius"/>
    </source>
</evidence>
<feature type="transmembrane region" description="Helical" evidence="2">
    <location>
        <begin position="281"/>
        <end position="308"/>
    </location>
</feature>
<dbReference type="AlphaFoldDB" id="A0A5P2D0D3"/>
<feature type="domain" description="Acyltransferase 3" evidence="3">
    <location>
        <begin position="28"/>
        <end position="366"/>
    </location>
</feature>
<proteinExistence type="predicted"/>
<organism evidence="4 5">
    <name type="scientific">Streptomyces venezuelae</name>
    <dbReference type="NCBI Taxonomy" id="54571"/>
    <lineage>
        <taxon>Bacteria</taxon>
        <taxon>Bacillati</taxon>
        <taxon>Actinomycetota</taxon>
        <taxon>Actinomycetes</taxon>
        <taxon>Kitasatosporales</taxon>
        <taxon>Streptomycetaceae</taxon>
        <taxon>Streptomyces</taxon>
    </lineage>
</organism>
<feature type="transmembrane region" description="Helical" evidence="2">
    <location>
        <begin position="328"/>
        <end position="347"/>
    </location>
</feature>
<accession>A0A5P2D0D3</accession>
<dbReference type="RefSeq" id="WP_150207987.1">
    <property type="nucleotide sequence ID" value="NZ_CP029190.1"/>
</dbReference>
<dbReference type="EMBL" id="CP029190">
    <property type="protein sequence ID" value="QES48565.1"/>
    <property type="molecule type" value="Genomic_DNA"/>
</dbReference>
<keyword evidence="2" id="KW-0812">Transmembrane</keyword>
<name>A0A5P2D0D3_STRVZ</name>
<feature type="transmembrane region" description="Helical" evidence="2">
    <location>
        <begin position="353"/>
        <end position="375"/>
    </location>
</feature>
<feature type="transmembrane region" description="Helical" evidence="2">
    <location>
        <begin position="31"/>
        <end position="50"/>
    </location>
</feature>
<feature type="transmembrane region" description="Helical" evidence="2">
    <location>
        <begin position="70"/>
        <end position="91"/>
    </location>
</feature>
<dbReference type="Proteomes" id="UP000325211">
    <property type="component" value="Chromosome"/>
</dbReference>
<sequence>MTDRSRGTGLRWSSHGTVAELFTGRHNSLGFMRLFLACGVVLSHAASLGFNNTEFGHGFSRGQTDIGKLSVYAFFILSGILVTRSGVRLGLGRFLWHRALRLLPGLWVCILVCAFVLAPVLYWHLHGSLDGFIDHAQGPFQYVWHNAHIIIVQKDISGVMSFGKSVGLGTSDTFNGPVWTLHYEVMCYLAVGVLAATGALKKSRRLILLITVFLGWRVIREAIEHRYYTGAGQASFFRDFTVPIFGYTSTNWYLYLGFAFALGAVIELYKDRIPVNDVLGIGSIVVLLLSLRFGYLFVVGIPAMAYGLTYVAIRLPKPFQRICSRNDYSYGIYIYGWAMQMTLILLGGTQWGFWPFLLLSYLAAGVMAYLSWHLVEKRAMRFKDLGKNWTFGRPRPAAPAASESQGAPVPVAGPVPEKAGSPA</sequence>
<keyword evidence="4" id="KW-0808">Transferase</keyword>
<evidence type="ECO:0000256" key="1">
    <source>
        <dbReference type="SAM" id="MobiDB-lite"/>
    </source>
</evidence>
<feature type="region of interest" description="Disordered" evidence="1">
    <location>
        <begin position="395"/>
        <end position="423"/>
    </location>
</feature>
<gene>
    <name evidence="4" type="ORF">DEJ50_12755</name>
</gene>